<dbReference type="GO" id="GO:0060271">
    <property type="term" value="P:cilium assembly"/>
    <property type="evidence" value="ECO:0007669"/>
    <property type="project" value="TreeGrafter"/>
</dbReference>
<evidence type="ECO:0000256" key="2">
    <source>
        <dbReference type="ARBA" id="ARBA00022927"/>
    </source>
</evidence>
<dbReference type="OrthoDB" id="10069524at2759"/>
<dbReference type="CDD" id="cd14445">
    <property type="entry name" value="RILP-like"/>
    <property type="match status" value="1"/>
</dbReference>
<evidence type="ECO:0000313" key="9">
    <source>
        <dbReference type="Proteomes" id="UP000051574"/>
    </source>
</evidence>
<feature type="non-terminal residue" evidence="8">
    <location>
        <position position="1"/>
    </location>
</feature>
<dbReference type="InterPro" id="IPR021563">
    <property type="entry name" value="RILP_dimer"/>
</dbReference>
<dbReference type="PANTHER" id="PTHR21502:SF4">
    <property type="entry name" value="RILP-LIKE PROTEIN HOMOLOG"/>
    <property type="match status" value="1"/>
</dbReference>
<evidence type="ECO:0000259" key="6">
    <source>
        <dbReference type="PROSITE" id="PS51776"/>
    </source>
</evidence>
<feature type="coiled-coil region" evidence="4">
    <location>
        <begin position="94"/>
        <end position="160"/>
    </location>
</feature>
<organism evidence="8 9">
    <name type="scientific">Oryctes borbonicus</name>
    <dbReference type="NCBI Taxonomy" id="1629725"/>
    <lineage>
        <taxon>Eukaryota</taxon>
        <taxon>Metazoa</taxon>
        <taxon>Ecdysozoa</taxon>
        <taxon>Arthropoda</taxon>
        <taxon>Hexapoda</taxon>
        <taxon>Insecta</taxon>
        <taxon>Pterygota</taxon>
        <taxon>Neoptera</taxon>
        <taxon>Endopterygota</taxon>
        <taxon>Coleoptera</taxon>
        <taxon>Polyphaga</taxon>
        <taxon>Scarabaeiformia</taxon>
        <taxon>Scarabaeidae</taxon>
        <taxon>Dynastinae</taxon>
        <taxon>Oryctes</taxon>
    </lineage>
</organism>
<accession>A0A0T6B0F1</accession>
<dbReference type="PANTHER" id="PTHR21502">
    <property type="entry name" value="ZINC FINGER PROTEIN DZIP1"/>
    <property type="match status" value="1"/>
</dbReference>
<dbReference type="Pfam" id="PF11461">
    <property type="entry name" value="RILP"/>
    <property type="match status" value="1"/>
</dbReference>
<dbReference type="PROSITE" id="PS51777">
    <property type="entry name" value="RH2"/>
    <property type="match status" value="1"/>
</dbReference>
<keyword evidence="2" id="KW-0653">Protein transport</keyword>
<dbReference type="PROSITE" id="PS51776">
    <property type="entry name" value="RH1"/>
    <property type="match status" value="1"/>
</dbReference>
<dbReference type="AlphaFoldDB" id="A0A0T6B0F1"/>
<dbReference type="EMBL" id="LJIG01022476">
    <property type="protein sequence ID" value="KRT80375.1"/>
    <property type="molecule type" value="Genomic_DNA"/>
</dbReference>
<dbReference type="GO" id="GO:0005737">
    <property type="term" value="C:cytoplasm"/>
    <property type="evidence" value="ECO:0007669"/>
    <property type="project" value="TreeGrafter"/>
</dbReference>
<dbReference type="InterPro" id="IPR034744">
    <property type="entry name" value="RH2"/>
</dbReference>
<dbReference type="GO" id="GO:0031267">
    <property type="term" value="F:small GTPase binding"/>
    <property type="evidence" value="ECO:0007669"/>
    <property type="project" value="TreeGrafter"/>
</dbReference>
<dbReference type="Gene3D" id="6.10.230.10">
    <property type="match status" value="1"/>
</dbReference>
<dbReference type="GO" id="GO:0015031">
    <property type="term" value="P:protein transport"/>
    <property type="evidence" value="ECO:0007669"/>
    <property type="project" value="UniProtKB-KW"/>
</dbReference>
<dbReference type="GO" id="GO:0036064">
    <property type="term" value="C:ciliary basal body"/>
    <property type="evidence" value="ECO:0007669"/>
    <property type="project" value="TreeGrafter"/>
</dbReference>
<reference evidence="8 9" key="1">
    <citation type="submission" date="2015-09" db="EMBL/GenBank/DDBJ databases">
        <title>Draft genome of the scarab beetle Oryctes borbonicus.</title>
        <authorList>
            <person name="Meyer J.M."/>
            <person name="Markov G.V."/>
            <person name="Baskaran P."/>
            <person name="Herrmann M."/>
            <person name="Sommer R.J."/>
            <person name="Roedelsperger C."/>
        </authorList>
    </citation>
    <scope>NUCLEOTIDE SEQUENCE [LARGE SCALE GENOMIC DNA]</scope>
    <source>
        <strain evidence="8">OB123</strain>
        <tissue evidence="8">Whole animal</tissue>
    </source>
</reference>
<feature type="domain" description="RH1" evidence="6">
    <location>
        <begin position="33"/>
        <end position="121"/>
    </location>
</feature>
<protein>
    <recommendedName>
        <fullName evidence="10">RH1 domain-containing protein</fullName>
    </recommendedName>
</protein>
<proteinExistence type="predicted"/>
<evidence type="ECO:0000313" key="8">
    <source>
        <dbReference type="EMBL" id="KRT80375.1"/>
    </source>
</evidence>
<dbReference type="Proteomes" id="UP000051574">
    <property type="component" value="Unassembled WGS sequence"/>
</dbReference>
<evidence type="ECO:0000256" key="3">
    <source>
        <dbReference type="ARBA" id="ARBA00023054"/>
    </source>
</evidence>
<evidence type="ECO:0000256" key="5">
    <source>
        <dbReference type="SAM" id="MobiDB-lite"/>
    </source>
</evidence>
<dbReference type="Gene3D" id="1.20.58.1770">
    <property type="match status" value="1"/>
</dbReference>
<dbReference type="SUPFAM" id="SSF161256">
    <property type="entry name" value="RILP dimerisation region"/>
    <property type="match status" value="1"/>
</dbReference>
<comment type="caution">
    <text evidence="8">The sequence shown here is derived from an EMBL/GenBank/DDBJ whole genome shotgun (WGS) entry which is preliminary data.</text>
</comment>
<name>A0A0T6B0F1_9SCAR</name>
<feature type="domain" description="RH2" evidence="7">
    <location>
        <begin position="295"/>
        <end position="399"/>
    </location>
</feature>
<evidence type="ECO:0008006" key="10">
    <source>
        <dbReference type="Google" id="ProtNLM"/>
    </source>
</evidence>
<dbReference type="InterPro" id="IPR051241">
    <property type="entry name" value="DZIP_RILPL"/>
</dbReference>
<feature type="compositionally biased region" description="Polar residues" evidence="5">
    <location>
        <begin position="335"/>
        <end position="347"/>
    </location>
</feature>
<feature type="region of interest" description="Disordered" evidence="5">
    <location>
        <begin position="328"/>
        <end position="354"/>
    </location>
</feature>
<feature type="coiled-coil region" evidence="4">
    <location>
        <begin position="208"/>
        <end position="270"/>
    </location>
</feature>
<dbReference type="InterPro" id="IPR034743">
    <property type="entry name" value="RH1"/>
</dbReference>
<dbReference type="GO" id="GO:0046983">
    <property type="term" value="F:protein dimerization activity"/>
    <property type="evidence" value="ECO:0007669"/>
    <property type="project" value="InterPro"/>
</dbReference>
<keyword evidence="1" id="KW-0813">Transport</keyword>
<dbReference type="Pfam" id="PF09744">
    <property type="entry name" value="RH1"/>
    <property type="match status" value="1"/>
</dbReference>
<gene>
    <name evidence="8" type="ORF">AMK59_8729</name>
</gene>
<sequence length="435" mass="50181">PLETLSCLSGANKFRWEIASFYMPRQKVSPRRRAMNESEELIGEVTVVDVYDIASEIGKECEKIIDQYGAAAVTSLMPKVINALENLEYLATKNERENTLLSELKSKISQLENDKLEKAEYRRKFEKELEAIEEQWRSETKELVTVVSRLQEENRKLSRQDVKPVQEAQNDISGGDGIMLQRLQASFEKQRDELRLKDKLVQEKCNDIEMLKLQVERLTGTSRELRRKHKSLQLQIRNLCDERADFIVLLQDQQRDITFLRQRLGLAQKENEDLAKSSAVLPSDVVVYKVDDPNRPRFTTAELKNILHERNELKAKVSDLEDELENYRPKDQIESNRNLKQGINSNKIVDDNPESLKNELESVNREYPFDEDAPVQGPLPYEPDDAPWKKSSESGMRKFFRRFFSESGTGGGFPRRSLSTLSKMALSATNDPIPV</sequence>
<dbReference type="GO" id="GO:0051959">
    <property type="term" value="F:dynein light intermediate chain binding"/>
    <property type="evidence" value="ECO:0007669"/>
    <property type="project" value="TreeGrafter"/>
</dbReference>
<evidence type="ECO:0000259" key="7">
    <source>
        <dbReference type="PROSITE" id="PS51777"/>
    </source>
</evidence>
<evidence type="ECO:0000256" key="1">
    <source>
        <dbReference type="ARBA" id="ARBA00022448"/>
    </source>
</evidence>
<keyword evidence="9" id="KW-1185">Reference proteome</keyword>
<keyword evidence="3 4" id="KW-0175">Coiled coil</keyword>
<feature type="region of interest" description="Disordered" evidence="5">
    <location>
        <begin position="367"/>
        <end position="392"/>
    </location>
</feature>
<evidence type="ECO:0000256" key="4">
    <source>
        <dbReference type="SAM" id="Coils"/>
    </source>
</evidence>